<name>D4XLF4_ACIHA</name>
<dbReference type="Proteomes" id="UP000003085">
    <property type="component" value="Unassembled WGS sequence"/>
</dbReference>
<comment type="caution">
    <text evidence="2">The sequence shown here is derived from an EMBL/GenBank/DDBJ whole genome shotgun (WGS) entry which is preliminary data.</text>
</comment>
<keyword evidence="1" id="KW-0472">Membrane</keyword>
<dbReference type="HOGENOM" id="CLU_2476318_0_0_6"/>
<evidence type="ECO:0000313" key="2">
    <source>
        <dbReference type="EMBL" id="EFF84019.1"/>
    </source>
</evidence>
<keyword evidence="1" id="KW-1133">Transmembrane helix</keyword>
<reference evidence="3" key="1">
    <citation type="submission" date="2010-03" db="EMBL/GenBank/DDBJ databases">
        <title>Complete sequence of Mobiluncus curtisii ATCC 43063.</title>
        <authorList>
            <person name="Muzny D."/>
            <person name="Qin X."/>
            <person name="Deng J."/>
            <person name="Jiang H."/>
            <person name="Liu Y."/>
            <person name="Qu J."/>
            <person name="Song X.-Z."/>
            <person name="Zhang L."/>
            <person name="Thornton R."/>
            <person name="Coyle M."/>
            <person name="Francisco L."/>
            <person name="Jackson L."/>
            <person name="Javaid M."/>
            <person name="Korchina V."/>
            <person name="Kovar C."/>
            <person name="Mata R."/>
            <person name="Mathew T."/>
            <person name="Ngo R."/>
            <person name="Nguyen L."/>
            <person name="Nguyen N."/>
            <person name="Okwuonu G."/>
            <person name="Ongeri F."/>
            <person name="Pham C."/>
            <person name="Simmons D."/>
            <person name="Wilczek-Boney K."/>
            <person name="Hale W."/>
            <person name="Jakkamsetti A."/>
            <person name="Pham P."/>
            <person name="Ruth R."/>
            <person name="San Lucas F."/>
            <person name="Warren J."/>
            <person name="Zhang J."/>
            <person name="Zhao Z."/>
            <person name="Zhou C."/>
            <person name="Zhu D."/>
            <person name="Lee S."/>
            <person name="Bess C."/>
            <person name="Blankenburg K."/>
            <person name="Forbes L."/>
            <person name="Fu Q."/>
            <person name="Gubbala S."/>
            <person name="Hirani K."/>
            <person name="Jayaseelan J.C."/>
            <person name="Lara F."/>
            <person name="Munidasa M."/>
            <person name="Palculict T."/>
            <person name="Patil S."/>
            <person name="Pu L.-L."/>
            <person name="Saada N."/>
            <person name="Tang L."/>
            <person name="Weissenberger G."/>
            <person name="Zhu Y."/>
            <person name="Hemphill L."/>
            <person name="Shang Y."/>
            <person name="Youmans B."/>
            <person name="Ayvaz T."/>
            <person name="Ross M."/>
            <person name="Santibanez J."/>
            <person name="Aqrawi P."/>
            <person name="Gross S."/>
            <person name="Joshi V."/>
            <person name="Fowler G."/>
            <person name="Nazareth L."/>
            <person name="Reid J."/>
            <person name="Worley K."/>
            <person name="Petrosino J."/>
            <person name="Highlander S."/>
            <person name="Gibbs R."/>
            <person name="Gibbs R."/>
        </authorList>
    </citation>
    <scope>NUCLEOTIDE SEQUENCE [LARGE SCALE GENOMIC DNA]</scope>
    <source>
        <strain evidence="3">ATCC 19194</strain>
    </source>
</reference>
<dbReference type="EMBL" id="ADMT01000079">
    <property type="protein sequence ID" value="EFF84019.1"/>
    <property type="molecule type" value="Genomic_DNA"/>
</dbReference>
<accession>D4XLF4</accession>
<protein>
    <submittedName>
        <fullName evidence="2">Uncharacterized protein</fullName>
    </submittedName>
</protein>
<feature type="transmembrane region" description="Helical" evidence="1">
    <location>
        <begin position="41"/>
        <end position="61"/>
    </location>
</feature>
<evidence type="ECO:0000313" key="3">
    <source>
        <dbReference type="Proteomes" id="UP000003085"/>
    </source>
</evidence>
<evidence type="ECO:0000256" key="1">
    <source>
        <dbReference type="SAM" id="Phobius"/>
    </source>
</evidence>
<keyword evidence="1" id="KW-0812">Transmembrane</keyword>
<sequence>MKLFAPKIGKKKLSYIGITEHKKDVYNHIQRVRKFGEQIKNVSICFGVYYGGIISFIQIYYSPNKKCEKHTIFVTFGFSIKLYFYFY</sequence>
<proteinExistence type="predicted"/>
<gene>
    <name evidence="2" type="ORF">HMP0015_0546</name>
</gene>
<dbReference type="AlphaFoldDB" id="D4XLF4"/>
<organism evidence="2 3">
    <name type="scientific">Acinetobacter haemolyticus ATCC 19194</name>
    <dbReference type="NCBI Taxonomy" id="707232"/>
    <lineage>
        <taxon>Bacteria</taxon>
        <taxon>Pseudomonadati</taxon>
        <taxon>Pseudomonadota</taxon>
        <taxon>Gammaproteobacteria</taxon>
        <taxon>Moraxellales</taxon>
        <taxon>Moraxellaceae</taxon>
        <taxon>Acinetobacter</taxon>
    </lineage>
</organism>